<dbReference type="PANTHER" id="PTHR46120">
    <property type="entry name" value="BETAINE--HOMOCYSTEINE S-METHYLTRANSFERASE 1"/>
    <property type="match status" value="1"/>
</dbReference>
<proteinExistence type="predicted"/>
<dbReference type="GO" id="GO:0009086">
    <property type="term" value="P:methionine biosynthetic process"/>
    <property type="evidence" value="ECO:0007669"/>
    <property type="project" value="InterPro"/>
</dbReference>
<feature type="binding site" evidence="6">
    <location>
        <position position="203"/>
    </location>
    <ligand>
        <name>Zn(2+)</name>
        <dbReference type="ChEBI" id="CHEBI:29105"/>
    </ligand>
</feature>
<protein>
    <submittedName>
        <fullName evidence="7">Betaine--homocysteine S-methyltransferase 1</fullName>
    </submittedName>
</protein>
<dbReference type="Proteomes" id="UP001152795">
    <property type="component" value="Unassembled WGS sequence"/>
</dbReference>
<dbReference type="InterPro" id="IPR036589">
    <property type="entry name" value="HCY_dom_sf"/>
</dbReference>
<evidence type="ECO:0000256" key="2">
    <source>
        <dbReference type="ARBA" id="ARBA00022603"/>
    </source>
</evidence>
<dbReference type="UniPathway" id="UPA00051">
    <property type="reaction ID" value="UER00083"/>
</dbReference>
<evidence type="ECO:0000256" key="6">
    <source>
        <dbReference type="PIRSR" id="PIRSR037505-2"/>
    </source>
</evidence>
<feature type="binding site" evidence="6">
    <location>
        <position position="286"/>
    </location>
    <ligand>
        <name>Zn(2+)</name>
        <dbReference type="ChEBI" id="CHEBI:29105"/>
    </ligand>
</feature>
<comment type="caution">
    <text evidence="7">The sequence shown here is derived from an EMBL/GenBank/DDBJ whole genome shotgun (WGS) entry which is preliminary data.</text>
</comment>
<dbReference type="InterPro" id="IPR017226">
    <property type="entry name" value="BHMT-like"/>
</dbReference>
<accession>A0A6S7G535</accession>
<keyword evidence="8" id="KW-1185">Reference proteome</keyword>
<evidence type="ECO:0000256" key="1">
    <source>
        <dbReference type="ARBA" id="ARBA00005137"/>
    </source>
</evidence>
<evidence type="ECO:0000313" key="7">
    <source>
        <dbReference type="EMBL" id="CAB3986855.1"/>
    </source>
</evidence>
<organism evidence="7 8">
    <name type="scientific">Paramuricea clavata</name>
    <name type="common">Red gorgonian</name>
    <name type="synonym">Violescent sea-whip</name>
    <dbReference type="NCBI Taxonomy" id="317549"/>
    <lineage>
        <taxon>Eukaryota</taxon>
        <taxon>Metazoa</taxon>
        <taxon>Cnidaria</taxon>
        <taxon>Anthozoa</taxon>
        <taxon>Octocorallia</taxon>
        <taxon>Malacalcyonacea</taxon>
        <taxon>Plexauridae</taxon>
        <taxon>Paramuricea</taxon>
    </lineage>
</organism>
<feature type="binding site" evidence="6">
    <location>
        <position position="287"/>
    </location>
    <ligand>
        <name>Zn(2+)</name>
        <dbReference type="ChEBI" id="CHEBI:29105"/>
    </ligand>
</feature>
<dbReference type="InterPro" id="IPR003726">
    <property type="entry name" value="HCY_dom"/>
</dbReference>
<dbReference type="Pfam" id="PF02574">
    <property type="entry name" value="S-methyl_trans"/>
    <property type="match status" value="1"/>
</dbReference>
<dbReference type="Gene3D" id="3.20.20.330">
    <property type="entry name" value="Homocysteine-binding-like domain"/>
    <property type="match status" value="1"/>
</dbReference>
<dbReference type="OrthoDB" id="261426at2759"/>
<keyword evidence="5 6" id="KW-0862">Zinc</keyword>
<evidence type="ECO:0000256" key="4">
    <source>
        <dbReference type="ARBA" id="ARBA00022723"/>
    </source>
</evidence>
<dbReference type="GO" id="GO:0008270">
    <property type="term" value="F:zinc ion binding"/>
    <property type="evidence" value="ECO:0007669"/>
    <property type="project" value="InterPro"/>
</dbReference>
<dbReference type="GO" id="GO:0032259">
    <property type="term" value="P:methylation"/>
    <property type="evidence" value="ECO:0007669"/>
    <property type="project" value="UniProtKB-KW"/>
</dbReference>
<name>A0A6S7G535_PARCT</name>
<dbReference type="SUPFAM" id="SSF82282">
    <property type="entry name" value="Homocysteine S-methyltransferase"/>
    <property type="match status" value="1"/>
</dbReference>
<evidence type="ECO:0000256" key="5">
    <source>
        <dbReference type="ARBA" id="ARBA00022833"/>
    </source>
</evidence>
<comment type="pathway">
    <text evidence="1">Amino-acid biosynthesis; L-methionine biosynthesis via de novo pathway; L-methionine from L-homocysteine (BhmT route): step 1/1.</text>
</comment>
<dbReference type="PANTHER" id="PTHR46120:SF4">
    <property type="entry name" value="HCY-BINDING DOMAIN-CONTAINING PROTEIN"/>
    <property type="match status" value="1"/>
</dbReference>
<dbReference type="PROSITE" id="PS50970">
    <property type="entry name" value="HCY"/>
    <property type="match status" value="1"/>
</dbReference>
<evidence type="ECO:0000256" key="3">
    <source>
        <dbReference type="ARBA" id="ARBA00022679"/>
    </source>
</evidence>
<reference evidence="7" key="1">
    <citation type="submission" date="2020-04" db="EMBL/GenBank/DDBJ databases">
        <authorList>
            <person name="Alioto T."/>
            <person name="Alioto T."/>
            <person name="Gomez Garrido J."/>
        </authorList>
    </citation>
    <scope>NUCLEOTIDE SEQUENCE</scope>
    <source>
        <strain evidence="7">A484AB</strain>
    </source>
</reference>
<sequence length="361" mass="40258">MSHSSKKTILERLDAGEILIGDGGYLFEMERRGYVAAGVWTPDVNVEHPHAVEGLHQEFARAGSNVLQAFAYHAVWSRTEGRNEINESACRIVKKVAAQYNCLWAGGLSPTRIYGQGGSKKDVQEYFKGQAEIFVRHDCDFLIAEYFHSSEEAGWAVEVLKETGKPVLASLCITSQGDFKGVPTDECAVRLVKAGADVIGVNCKFDPQESLKAVAKMKEGLEKAGLKAHLMFQPLGFHCPDADNKHGYLALPENPFALEPRQLTRWDVHKLTRSAYDLGVRYFGGCCGFKAYHIRAISEELEKERGAKAESSDKHQPFKPMYSSTFGHMERNEEYWMNMKPASGRPFSPSYSKPVKSTLNP</sequence>
<dbReference type="InterPro" id="IPR051524">
    <property type="entry name" value="BHMT"/>
</dbReference>
<comment type="cofactor">
    <cofactor evidence="6">
        <name>Zn(2+)</name>
        <dbReference type="ChEBI" id="CHEBI:29105"/>
    </cofactor>
    <text evidence="6">Binds 1 zinc ion per subunit.</text>
</comment>
<keyword evidence="2" id="KW-0489">Methyltransferase</keyword>
<keyword evidence="4 6" id="KW-0479">Metal-binding</keyword>
<dbReference type="AlphaFoldDB" id="A0A6S7G535"/>
<dbReference type="PIRSF" id="PIRSF037505">
    <property type="entry name" value="Betaine_HMT"/>
    <property type="match status" value="1"/>
</dbReference>
<dbReference type="EMBL" id="CACRXK020001082">
    <property type="protein sequence ID" value="CAB3986855.1"/>
    <property type="molecule type" value="Genomic_DNA"/>
</dbReference>
<dbReference type="GO" id="GO:0047150">
    <property type="term" value="F:betaine-homocysteine S-methyltransferase activity"/>
    <property type="evidence" value="ECO:0007669"/>
    <property type="project" value="TreeGrafter"/>
</dbReference>
<gene>
    <name evidence="7" type="ORF">PACLA_8A006415</name>
</gene>
<keyword evidence="3" id="KW-0808">Transferase</keyword>
<evidence type="ECO:0000313" key="8">
    <source>
        <dbReference type="Proteomes" id="UP001152795"/>
    </source>
</evidence>